<proteinExistence type="predicted"/>
<dbReference type="GeneID" id="25337132"/>
<dbReference type="Gene3D" id="1.10.580.10">
    <property type="entry name" value="Citrate Synthase, domain 1"/>
    <property type="match status" value="1"/>
</dbReference>
<dbReference type="GO" id="GO:0006099">
    <property type="term" value="P:tricarboxylic acid cycle"/>
    <property type="evidence" value="ECO:0007669"/>
    <property type="project" value="TreeGrafter"/>
</dbReference>
<feature type="non-terminal residue" evidence="1">
    <location>
        <position position="315"/>
    </location>
</feature>
<accession>U6MBV5</accession>
<organism evidence="1 2">
    <name type="scientific">Eimeria maxima</name>
    <name type="common">Coccidian parasite</name>
    <dbReference type="NCBI Taxonomy" id="5804"/>
    <lineage>
        <taxon>Eukaryota</taxon>
        <taxon>Sar</taxon>
        <taxon>Alveolata</taxon>
        <taxon>Apicomplexa</taxon>
        <taxon>Conoidasida</taxon>
        <taxon>Coccidia</taxon>
        <taxon>Eucoccidiorida</taxon>
        <taxon>Eimeriorina</taxon>
        <taxon>Eimeriidae</taxon>
        <taxon>Eimeria</taxon>
    </lineage>
</organism>
<evidence type="ECO:0000313" key="1">
    <source>
        <dbReference type="EMBL" id="CDJ60518.1"/>
    </source>
</evidence>
<dbReference type="GO" id="GO:0046912">
    <property type="term" value="F:acyltransferase activity, acyl groups converted into alkyl on transfer"/>
    <property type="evidence" value="ECO:0007669"/>
    <property type="project" value="InterPro"/>
</dbReference>
<reference evidence="1" key="1">
    <citation type="submission" date="2013-10" db="EMBL/GenBank/DDBJ databases">
        <title>Genomic analysis of the causative agents of coccidiosis in chickens.</title>
        <authorList>
            <person name="Reid A.J."/>
            <person name="Blake D."/>
            <person name="Billington K."/>
            <person name="Browne H."/>
            <person name="Dunn M."/>
            <person name="Hung S."/>
            <person name="Kawahara F."/>
            <person name="Miranda-Saavedra D."/>
            <person name="Mourier T."/>
            <person name="Nagra H."/>
            <person name="Otto T.D."/>
            <person name="Rawlings N."/>
            <person name="Sanchez A."/>
            <person name="Sanders M."/>
            <person name="Subramaniam C."/>
            <person name="Tay Y."/>
            <person name="Dear P."/>
            <person name="Doerig C."/>
            <person name="Gruber A."/>
            <person name="Parkinson J."/>
            <person name="Shirley M."/>
            <person name="Wan K.L."/>
            <person name="Berriman M."/>
            <person name="Tomley F."/>
            <person name="Pain A."/>
        </authorList>
    </citation>
    <scope>NUCLEOTIDE SEQUENCE [LARGE SCALE GENOMIC DNA]</scope>
    <source>
        <strain evidence="1">Weybridge</strain>
    </source>
</reference>
<sequence length="315" mass="32495">MRGPLVCPLLGAARGPLLPTAAAATTTTARTHLFWVTAVTPSTAAKRKAAAAVAVEAPGACLIGARRSFSSSSSRRRSSSSGGISHGTPGGAVHAAVEALQLSLSAAAAEKQQRMQRLREVYGAAHIGAVTPLSVMGGMRGLTALFTETSRVDAEEGLRLHGMPMRELLLQQLPKAKEDHLYPSVEALLWFLLTSKVPTASEVSLVQRCLYEMTVSAAAAPSAAGGGGATAAAGLGGGVGGSLSLDSYTQERFMRVPAMLPLLLQSLPAEGHPMAAFAAAAAALSDFSFFRAANEEGIVNKKDLWRPALVDALAL</sequence>
<dbReference type="RefSeq" id="XP_013337168.1">
    <property type="nucleotide sequence ID" value="XM_013481714.1"/>
</dbReference>
<protein>
    <submittedName>
        <fullName evidence="1">Citrate synthase, putative</fullName>
    </submittedName>
</protein>
<dbReference type="GO" id="GO:0005975">
    <property type="term" value="P:carbohydrate metabolic process"/>
    <property type="evidence" value="ECO:0007669"/>
    <property type="project" value="TreeGrafter"/>
</dbReference>
<dbReference type="EMBL" id="HG721869">
    <property type="protein sequence ID" value="CDJ60518.1"/>
    <property type="molecule type" value="Genomic_DNA"/>
</dbReference>
<keyword evidence="2" id="KW-1185">Reference proteome</keyword>
<dbReference type="GO" id="GO:0005759">
    <property type="term" value="C:mitochondrial matrix"/>
    <property type="evidence" value="ECO:0007669"/>
    <property type="project" value="TreeGrafter"/>
</dbReference>
<dbReference type="PANTHER" id="PTHR11739">
    <property type="entry name" value="CITRATE SYNTHASE"/>
    <property type="match status" value="1"/>
</dbReference>
<evidence type="ECO:0000313" key="2">
    <source>
        <dbReference type="Proteomes" id="UP000030763"/>
    </source>
</evidence>
<dbReference type="VEuPathDB" id="ToxoDB:EMWEY_00031460"/>
<dbReference type="OMA" id="WSEMALR"/>
<reference evidence="1" key="2">
    <citation type="submission" date="2013-10" db="EMBL/GenBank/DDBJ databases">
        <authorList>
            <person name="Aslett M."/>
        </authorList>
    </citation>
    <scope>NUCLEOTIDE SEQUENCE [LARGE SCALE GENOMIC DNA]</scope>
    <source>
        <strain evidence="1">Weybridge</strain>
    </source>
</reference>
<dbReference type="Pfam" id="PF00285">
    <property type="entry name" value="Citrate_synt"/>
    <property type="match status" value="1"/>
</dbReference>
<dbReference type="InterPro" id="IPR016142">
    <property type="entry name" value="Citrate_synth-like_lrg_a-sub"/>
</dbReference>
<dbReference type="InterPro" id="IPR036969">
    <property type="entry name" value="Citrate_synthase_sf"/>
</dbReference>
<name>U6MBV5_EIMMA</name>
<dbReference type="OrthoDB" id="8017587at2759"/>
<gene>
    <name evidence="1" type="ORF">EMWEY_00031460</name>
</gene>
<dbReference type="InterPro" id="IPR002020">
    <property type="entry name" value="Citrate_synthase"/>
</dbReference>
<dbReference type="SUPFAM" id="SSF48256">
    <property type="entry name" value="Citrate synthase"/>
    <property type="match status" value="1"/>
</dbReference>
<dbReference type="Proteomes" id="UP000030763">
    <property type="component" value="Unassembled WGS sequence"/>
</dbReference>
<dbReference type="AlphaFoldDB" id="U6MBV5"/>
<dbReference type="PANTHER" id="PTHR11739:SF8">
    <property type="entry name" value="CITRATE SYNTHASE, MITOCHONDRIAL"/>
    <property type="match status" value="1"/>
</dbReference>